<dbReference type="Proteomes" id="UP000199664">
    <property type="component" value="Unassembled WGS sequence"/>
</dbReference>
<accession>A0A1H8AH33</accession>
<evidence type="ECO:0000313" key="2">
    <source>
        <dbReference type="Proteomes" id="UP000199664"/>
    </source>
</evidence>
<dbReference type="EMBL" id="FOAN01000019">
    <property type="protein sequence ID" value="SEM70085.1"/>
    <property type="molecule type" value="Genomic_DNA"/>
</dbReference>
<name>A0A1H8AH33_9HYPH</name>
<protein>
    <submittedName>
        <fullName evidence="1">Uncharacterized protein</fullName>
    </submittedName>
</protein>
<reference evidence="2" key="1">
    <citation type="submission" date="2016-10" db="EMBL/GenBank/DDBJ databases">
        <authorList>
            <person name="Varghese N."/>
            <person name="Submissions S."/>
        </authorList>
    </citation>
    <scope>NUCLEOTIDE SEQUENCE [LARGE SCALE GENOMIC DNA]</scope>
    <source>
        <strain evidence="2">LMG 26383,CCUG 61248,R- 45681</strain>
    </source>
</reference>
<sequence>MGNMLVLDDGSRWGPFTSHWAAVAAMLRLGDREFTSLGDDDAYDLLIERDVRMHVVQIEHTRLQRQIAAAEGID</sequence>
<dbReference type="STRING" id="1036779.SAMN04515666_11960"/>
<dbReference type="AlphaFoldDB" id="A0A1H8AH33"/>
<organism evidence="1 2">
    <name type="scientific">Bosea lupini</name>
    <dbReference type="NCBI Taxonomy" id="1036779"/>
    <lineage>
        <taxon>Bacteria</taxon>
        <taxon>Pseudomonadati</taxon>
        <taxon>Pseudomonadota</taxon>
        <taxon>Alphaproteobacteria</taxon>
        <taxon>Hyphomicrobiales</taxon>
        <taxon>Boseaceae</taxon>
        <taxon>Bosea</taxon>
    </lineage>
</organism>
<gene>
    <name evidence="1" type="ORF">SAMN04515666_11960</name>
</gene>
<proteinExistence type="predicted"/>
<evidence type="ECO:0000313" key="1">
    <source>
        <dbReference type="EMBL" id="SEM70085.1"/>
    </source>
</evidence>
<keyword evidence="2" id="KW-1185">Reference proteome</keyword>